<dbReference type="InterPro" id="IPR017582">
    <property type="entry name" value="SelU"/>
</dbReference>
<dbReference type="Gene3D" id="3.40.250.10">
    <property type="entry name" value="Rhodanese-like domain"/>
    <property type="match status" value="1"/>
</dbReference>
<protein>
    <recommendedName>
        <fullName evidence="2">tRNA 2-selenouridine synthase</fullName>
        <ecNumber evidence="2">2.9.1.3</ecNumber>
    </recommendedName>
</protein>
<dbReference type="InterPro" id="IPR001763">
    <property type="entry name" value="Rhodanese-like_dom"/>
</dbReference>
<dbReference type="NCBIfam" id="NF008751">
    <property type="entry name" value="PRK11784.1-3"/>
    <property type="match status" value="1"/>
</dbReference>
<dbReference type="RefSeq" id="WP_209288582.1">
    <property type="nucleotide sequence ID" value="NZ_JACVEW010000027.1"/>
</dbReference>
<gene>
    <name evidence="4" type="primary">mnmH</name>
    <name evidence="2" type="synonym">selU</name>
    <name evidence="4" type="ORF">H9C73_14290</name>
</gene>
<feature type="domain" description="Rhodanese" evidence="3">
    <location>
        <begin position="12"/>
        <end position="135"/>
    </location>
</feature>
<organism evidence="4 5">
    <name type="scientific">Marinobacterium alkalitolerans</name>
    <dbReference type="NCBI Taxonomy" id="1542925"/>
    <lineage>
        <taxon>Bacteria</taxon>
        <taxon>Pseudomonadati</taxon>
        <taxon>Pseudomonadota</taxon>
        <taxon>Gammaproteobacteria</taxon>
        <taxon>Oceanospirillales</taxon>
        <taxon>Oceanospirillaceae</taxon>
        <taxon>Marinobacterium</taxon>
    </lineage>
</organism>
<evidence type="ECO:0000313" key="5">
    <source>
        <dbReference type="Proteomes" id="UP000810171"/>
    </source>
</evidence>
<dbReference type="PANTHER" id="PTHR30401:SF0">
    <property type="entry name" value="TRNA 2-SELENOURIDINE SYNTHASE"/>
    <property type="match status" value="1"/>
</dbReference>
<reference evidence="4 5" key="1">
    <citation type="submission" date="2020-09" db="EMBL/GenBank/DDBJ databases">
        <authorList>
            <person name="Tanuku N.R.S."/>
        </authorList>
    </citation>
    <scope>NUCLEOTIDE SEQUENCE [LARGE SCALE GENOMIC DNA]</scope>
    <source>
        <strain evidence="4 5">AK62</strain>
    </source>
</reference>
<dbReference type="SUPFAM" id="SSF52540">
    <property type="entry name" value="P-loop containing nucleoside triphosphate hydrolases"/>
    <property type="match status" value="1"/>
</dbReference>
<comment type="catalytic activity">
    <reaction evidence="2">
        <text>5-methylaminomethyl-2-(Se-phospho)selenouridine(34) in tRNA + H2O = 5-methylaminomethyl-2-selenouridine(34) in tRNA + phosphate</text>
        <dbReference type="Rhea" id="RHEA:60176"/>
        <dbReference type="Rhea" id="RHEA-COMP:10196"/>
        <dbReference type="Rhea" id="RHEA-COMP:15523"/>
        <dbReference type="ChEBI" id="CHEBI:15377"/>
        <dbReference type="ChEBI" id="CHEBI:43474"/>
        <dbReference type="ChEBI" id="CHEBI:82743"/>
        <dbReference type="ChEBI" id="CHEBI:143702"/>
    </reaction>
</comment>
<dbReference type="InterPro" id="IPR027417">
    <property type="entry name" value="P-loop_NTPase"/>
</dbReference>
<comment type="similarity">
    <text evidence="2">Belongs to the SelU family.</text>
</comment>
<proteinExistence type="inferred from homology"/>
<keyword evidence="5" id="KW-1185">Reference proteome</keyword>
<dbReference type="SUPFAM" id="SSF52821">
    <property type="entry name" value="Rhodanese/Cell cycle control phosphatase"/>
    <property type="match status" value="1"/>
</dbReference>
<comment type="caution">
    <text evidence="4">The sequence shown here is derived from an EMBL/GenBank/DDBJ whole genome shotgun (WGS) entry which is preliminary data.</text>
</comment>
<dbReference type="PROSITE" id="PS50206">
    <property type="entry name" value="RHODANESE_3"/>
    <property type="match status" value="1"/>
</dbReference>
<dbReference type="NCBIfam" id="TIGR03167">
    <property type="entry name" value="tRNA_sel_U_synt"/>
    <property type="match status" value="1"/>
</dbReference>
<dbReference type="CDD" id="cd01520">
    <property type="entry name" value="RHOD_YbbB"/>
    <property type="match status" value="1"/>
</dbReference>
<keyword evidence="2" id="KW-0808">Transferase</keyword>
<accession>A0ABS3ZDY9</accession>
<dbReference type="InterPro" id="IPR036873">
    <property type="entry name" value="Rhodanese-like_dom_sf"/>
</dbReference>
<dbReference type="SMART" id="SM00450">
    <property type="entry name" value="RHOD"/>
    <property type="match status" value="1"/>
</dbReference>
<dbReference type="EC" id="2.9.1.3" evidence="2"/>
<evidence type="ECO:0000256" key="1">
    <source>
        <dbReference type="ARBA" id="ARBA00023266"/>
    </source>
</evidence>
<dbReference type="Proteomes" id="UP000810171">
    <property type="component" value="Unassembled WGS sequence"/>
</dbReference>
<feature type="active site" description="S-selanylcysteine intermediate" evidence="2">
    <location>
        <position position="95"/>
    </location>
</feature>
<dbReference type="HAMAP" id="MF_01622">
    <property type="entry name" value="tRNA_sel_U_synth"/>
    <property type="match status" value="1"/>
</dbReference>
<dbReference type="EMBL" id="JACVEW010000027">
    <property type="protein sequence ID" value="MBP0049899.1"/>
    <property type="molecule type" value="Genomic_DNA"/>
</dbReference>
<keyword evidence="1 2" id="KW-0711">Selenium</keyword>
<comment type="catalytic activity">
    <reaction evidence="2">
        <text>5-methylaminomethyl-2-thiouridine(34) in tRNA + selenophosphate + (2E)-geranyl diphosphate + H2O + H(+) = 5-methylaminomethyl-2-selenouridine(34) in tRNA + (2E)-thiogeraniol + phosphate + diphosphate</text>
        <dbReference type="Rhea" id="RHEA:42716"/>
        <dbReference type="Rhea" id="RHEA-COMP:10195"/>
        <dbReference type="Rhea" id="RHEA-COMP:10196"/>
        <dbReference type="ChEBI" id="CHEBI:15377"/>
        <dbReference type="ChEBI" id="CHEBI:15378"/>
        <dbReference type="ChEBI" id="CHEBI:16144"/>
        <dbReference type="ChEBI" id="CHEBI:33019"/>
        <dbReference type="ChEBI" id="CHEBI:43474"/>
        <dbReference type="ChEBI" id="CHEBI:58057"/>
        <dbReference type="ChEBI" id="CHEBI:74455"/>
        <dbReference type="ChEBI" id="CHEBI:82743"/>
        <dbReference type="ChEBI" id="CHEBI:143703"/>
        <dbReference type="EC" id="2.9.1.3"/>
    </reaction>
</comment>
<dbReference type="InterPro" id="IPR058840">
    <property type="entry name" value="AAA_SelU"/>
</dbReference>
<comment type="subunit">
    <text evidence="2">Monomer.</text>
</comment>
<name>A0ABS3ZDY9_9GAMM</name>
<sequence length="367" mass="41901">MHLSTDDYRDIFLSDRPLMDVRAPIEFDKGAFPGSTNLPLMNDEERHKVGICYKQQGQDAAVRLGHRLVSGDIKQARVQAWVDFARTHPDGFLYCFRGGMRSNITQQWLHEAGIDYPLVTGGYKALRQFLIMELERAARACHFTQLGGLTGCGKTELLQGLEQAIDLEGHAHHRGSSFGRHATPQPSQINFENALAIDLLKHRAQGHSHLVVEDENRGIGSCHVPMVLHRRFADAPLVWLDEPFESRVERILKDYVIDLAAEFTALQGPEAGFAAFAEHLRNSLSRIVKRLGRERYQRLADMMDEALRIQGTRGDTGRHRDWITALLREYYDPMYDYQIQRHAQRIVFRGTRSEVIEYLNSHCDTAI</sequence>
<evidence type="ECO:0000256" key="2">
    <source>
        <dbReference type="HAMAP-Rule" id="MF_01622"/>
    </source>
</evidence>
<evidence type="ECO:0000313" key="4">
    <source>
        <dbReference type="EMBL" id="MBP0049899.1"/>
    </source>
</evidence>
<dbReference type="Pfam" id="PF26341">
    <property type="entry name" value="AAA_SelU"/>
    <property type="match status" value="1"/>
</dbReference>
<dbReference type="NCBIfam" id="NF008750">
    <property type="entry name" value="PRK11784.1-2"/>
    <property type="match status" value="1"/>
</dbReference>
<evidence type="ECO:0000259" key="3">
    <source>
        <dbReference type="PROSITE" id="PS50206"/>
    </source>
</evidence>
<comment type="catalytic activity">
    <reaction evidence="2">
        <text>5-methylaminomethyl-S-(2E)-geranyl-thiouridine(34) in tRNA + selenophosphate + H(+) = 5-methylaminomethyl-2-(Se-phospho)selenouridine(34) in tRNA + (2E)-thiogeraniol</text>
        <dbReference type="Rhea" id="RHEA:60172"/>
        <dbReference type="Rhea" id="RHEA-COMP:14654"/>
        <dbReference type="Rhea" id="RHEA-COMP:15523"/>
        <dbReference type="ChEBI" id="CHEBI:15378"/>
        <dbReference type="ChEBI" id="CHEBI:16144"/>
        <dbReference type="ChEBI" id="CHEBI:140632"/>
        <dbReference type="ChEBI" id="CHEBI:143702"/>
        <dbReference type="ChEBI" id="CHEBI:143703"/>
    </reaction>
</comment>
<comment type="catalytic activity">
    <reaction evidence="2">
        <text>5-methylaminomethyl-2-thiouridine(34) in tRNA + (2E)-geranyl diphosphate = 5-methylaminomethyl-S-(2E)-geranyl-thiouridine(34) in tRNA + diphosphate</text>
        <dbReference type="Rhea" id="RHEA:14085"/>
        <dbReference type="Rhea" id="RHEA-COMP:10195"/>
        <dbReference type="Rhea" id="RHEA-COMP:14654"/>
        <dbReference type="ChEBI" id="CHEBI:33019"/>
        <dbReference type="ChEBI" id="CHEBI:58057"/>
        <dbReference type="ChEBI" id="CHEBI:74455"/>
        <dbReference type="ChEBI" id="CHEBI:140632"/>
    </reaction>
</comment>
<dbReference type="PANTHER" id="PTHR30401">
    <property type="entry name" value="TRNA 2-SELENOURIDINE SYNTHASE"/>
    <property type="match status" value="1"/>
</dbReference>
<comment type="function">
    <text evidence="2">Involved in the post-transcriptional modification of the uridine at the wobble position (U34) of tRNA(Lys), tRNA(Glu) and tRNA(Gln). Catalyzes the conversion of 2-thiouridine (S2U-RNA) to 2-selenouridine (Se2U-RNA). Acts in a two-step process involving geranylation of 2-thiouridine (S2U) to S-geranyl-2-thiouridine (geS2U) and subsequent selenation of the latter derivative to 2-selenouridine (Se2U) in the tRNA chain.</text>
</comment>